<comment type="caution">
    <text evidence="4">The sequence shown here is derived from an EMBL/GenBank/DDBJ whole genome shotgun (WGS) entry which is preliminary data.</text>
</comment>
<organism evidence="4 5">
    <name type="scientific">Phialemonium atrogriseum</name>
    <dbReference type="NCBI Taxonomy" id="1093897"/>
    <lineage>
        <taxon>Eukaryota</taxon>
        <taxon>Fungi</taxon>
        <taxon>Dikarya</taxon>
        <taxon>Ascomycota</taxon>
        <taxon>Pezizomycotina</taxon>
        <taxon>Sordariomycetes</taxon>
        <taxon>Sordariomycetidae</taxon>
        <taxon>Cephalothecales</taxon>
        <taxon>Cephalothecaceae</taxon>
        <taxon>Phialemonium</taxon>
    </lineage>
</organism>
<evidence type="ECO:0000313" key="5">
    <source>
        <dbReference type="Proteomes" id="UP001244011"/>
    </source>
</evidence>
<evidence type="ECO:0000256" key="2">
    <source>
        <dbReference type="SAM" id="SignalP"/>
    </source>
</evidence>
<keyword evidence="5" id="KW-1185">Reference proteome</keyword>
<dbReference type="Pfam" id="PF08881">
    <property type="entry name" value="CVNH"/>
    <property type="match status" value="1"/>
</dbReference>
<evidence type="ECO:0000259" key="3">
    <source>
        <dbReference type="Pfam" id="PF08881"/>
    </source>
</evidence>
<accession>A0AAJ0BTD4</accession>
<dbReference type="EMBL" id="MU839022">
    <property type="protein sequence ID" value="KAK1764153.1"/>
    <property type="molecule type" value="Genomic_DNA"/>
</dbReference>
<dbReference type="AlphaFoldDB" id="A0AAJ0BTD4"/>
<evidence type="ECO:0000256" key="1">
    <source>
        <dbReference type="SAM" id="MobiDB-lite"/>
    </source>
</evidence>
<gene>
    <name evidence="4" type="ORF">QBC33DRAFT_596067</name>
</gene>
<name>A0AAJ0BTD4_9PEZI</name>
<dbReference type="InterPro" id="IPR036673">
    <property type="entry name" value="Cyanovirin-N_sf"/>
</dbReference>
<sequence length="188" mass="20443">MKGLHSTLFTLTIPTFFGLFNPAESAKVPPAANRAPARHVFSDACYQWNIQTSWSILAWCQNDEGQYGKTIISMDDALANDYGVLVAKYKGDLSYSCATCGPGTTWGMVTCLCGNGKGVDVYSSIDLDDALEVYHGILFPKMPTMPESTDYDPDIAPRGRRRNSVAPEPAHTDVPTPEGGNPKHQPRG</sequence>
<dbReference type="RefSeq" id="XP_060280366.1">
    <property type="nucleotide sequence ID" value="XM_060431859.1"/>
</dbReference>
<feature type="domain" description="Cyanovirin-N" evidence="3">
    <location>
        <begin position="41"/>
        <end position="138"/>
    </location>
</feature>
<reference evidence="4" key="1">
    <citation type="submission" date="2023-06" db="EMBL/GenBank/DDBJ databases">
        <title>Genome-scale phylogeny and comparative genomics of the fungal order Sordariales.</title>
        <authorList>
            <consortium name="Lawrence Berkeley National Laboratory"/>
            <person name="Hensen N."/>
            <person name="Bonometti L."/>
            <person name="Westerberg I."/>
            <person name="Brannstrom I.O."/>
            <person name="Guillou S."/>
            <person name="Cros-Aarteil S."/>
            <person name="Calhoun S."/>
            <person name="Haridas S."/>
            <person name="Kuo A."/>
            <person name="Mondo S."/>
            <person name="Pangilinan J."/>
            <person name="Riley R."/>
            <person name="Labutti K."/>
            <person name="Andreopoulos B."/>
            <person name="Lipzen A."/>
            <person name="Chen C."/>
            <person name="Yanf M."/>
            <person name="Daum C."/>
            <person name="Ng V."/>
            <person name="Clum A."/>
            <person name="Steindorff A."/>
            <person name="Ohm R."/>
            <person name="Martin F."/>
            <person name="Silar P."/>
            <person name="Natvig D."/>
            <person name="Lalanne C."/>
            <person name="Gautier V."/>
            <person name="Ament-Velasquez S.L."/>
            <person name="Kruys A."/>
            <person name="Hutchinson M.I."/>
            <person name="Powell A.J."/>
            <person name="Barry K."/>
            <person name="Miller A.N."/>
            <person name="Grigoriev I.V."/>
            <person name="Debuchy R."/>
            <person name="Gladieux P."/>
            <person name="Thoren M.H."/>
            <person name="Johannesson H."/>
        </authorList>
    </citation>
    <scope>NUCLEOTIDE SEQUENCE</scope>
    <source>
        <strain evidence="4">8032-3</strain>
    </source>
</reference>
<feature type="signal peptide" evidence="2">
    <location>
        <begin position="1"/>
        <end position="25"/>
    </location>
</feature>
<evidence type="ECO:0000313" key="4">
    <source>
        <dbReference type="EMBL" id="KAK1764153.1"/>
    </source>
</evidence>
<dbReference type="SUPFAM" id="SSF51322">
    <property type="entry name" value="Cyanovirin-N"/>
    <property type="match status" value="1"/>
</dbReference>
<feature type="region of interest" description="Disordered" evidence="1">
    <location>
        <begin position="145"/>
        <end position="188"/>
    </location>
</feature>
<dbReference type="Gene3D" id="2.30.60.10">
    <property type="entry name" value="Cyanovirin-N"/>
    <property type="match status" value="1"/>
</dbReference>
<protein>
    <recommendedName>
        <fullName evidence="3">Cyanovirin-N domain-containing protein</fullName>
    </recommendedName>
</protein>
<dbReference type="InterPro" id="IPR011058">
    <property type="entry name" value="Cyanovirin-N"/>
</dbReference>
<proteinExistence type="predicted"/>
<feature type="chain" id="PRO_5042600852" description="Cyanovirin-N domain-containing protein" evidence="2">
    <location>
        <begin position="26"/>
        <end position="188"/>
    </location>
</feature>
<dbReference type="Proteomes" id="UP001244011">
    <property type="component" value="Unassembled WGS sequence"/>
</dbReference>
<keyword evidence="2" id="KW-0732">Signal</keyword>
<dbReference type="GeneID" id="85315046"/>